<dbReference type="AlphaFoldDB" id="A0A8B8GBB9"/>
<dbReference type="InterPro" id="IPR006578">
    <property type="entry name" value="MADF-dom"/>
</dbReference>
<protein>
    <submittedName>
        <fullName evidence="3">Uncharacterized protein LOC112690408</fullName>
    </submittedName>
</protein>
<gene>
    <name evidence="3" type="primary">LOC112690408</name>
</gene>
<sequence length="140" mass="16652">MDWDSKLCFELIEEYRLNEVLWDPQNPSYFFKNAKFDAWCSISKKLNKDVEEVKKKMLSLQGSFRREKAKIKNSIGTGKGANEIYQSKWFKYESMVAFLRDRDDPRSTISSENLYDTINTILLSNIITTHQYHTSIYNQW</sequence>
<accession>A0A8B8GBB9</accession>
<dbReference type="PANTHER" id="PTHR21505">
    <property type="entry name" value="MADF DOMAIN-CONTAINING PROTEIN-RELATED"/>
    <property type="match status" value="1"/>
</dbReference>
<evidence type="ECO:0000259" key="1">
    <source>
        <dbReference type="PROSITE" id="PS51029"/>
    </source>
</evidence>
<evidence type="ECO:0000313" key="2">
    <source>
        <dbReference type="Proteomes" id="UP000694846"/>
    </source>
</evidence>
<feature type="domain" description="MADF" evidence="1">
    <location>
        <begin position="10"/>
        <end position="104"/>
    </location>
</feature>
<dbReference type="PROSITE" id="PS51029">
    <property type="entry name" value="MADF"/>
    <property type="match status" value="1"/>
</dbReference>
<evidence type="ECO:0000313" key="3">
    <source>
        <dbReference type="RefSeq" id="XP_025420203.1"/>
    </source>
</evidence>
<name>A0A8B8GBB9_9HEMI</name>
<dbReference type="OrthoDB" id="6615607at2759"/>
<dbReference type="RefSeq" id="XP_025420203.1">
    <property type="nucleotide sequence ID" value="XM_025564418.1"/>
</dbReference>
<organism evidence="2 3">
    <name type="scientific">Sipha flava</name>
    <name type="common">yellow sugarcane aphid</name>
    <dbReference type="NCBI Taxonomy" id="143950"/>
    <lineage>
        <taxon>Eukaryota</taxon>
        <taxon>Metazoa</taxon>
        <taxon>Ecdysozoa</taxon>
        <taxon>Arthropoda</taxon>
        <taxon>Hexapoda</taxon>
        <taxon>Insecta</taxon>
        <taxon>Pterygota</taxon>
        <taxon>Neoptera</taxon>
        <taxon>Paraneoptera</taxon>
        <taxon>Hemiptera</taxon>
        <taxon>Sternorrhyncha</taxon>
        <taxon>Aphidomorpha</taxon>
        <taxon>Aphidoidea</taxon>
        <taxon>Aphididae</taxon>
        <taxon>Sipha</taxon>
    </lineage>
</organism>
<dbReference type="PANTHER" id="PTHR21505:SF12">
    <property type="entry name" value="MADF DOMAIN-CONTAINING PROTEIN-RELATED"/>
    <property type="match status" value="1"/>
</dbReference>
<proteinExistence type="predicted"/>
<dbReference type="Proteomes" id="UP000694846">
    <property type="component" value="Unplaced"/>
</dbReference>
<reference evidence="3" key="1">
    <citation type="submission" date="2025-08" db="UniProtKB">
        <authorList>
            <consortium name="RefSeq"/>
        </authorList>
    </citation>
    <scope>IDENTIFICATION</scope>
    <source>
        <tissue evidence="3">Whole body</tissue>
    </source>
</reference>
<keyword evidence="2" id="KW-1185">Reference proteome</keyword>
<dbReference type="SMART" id="SM00595">
    <property type="entry name" value="MADF"/>
    <property type="match status" value="1"/>
</dbReference>
<dbReference type="GeneID" id="112690408"/>
<dbReference type="Pfam" id="PF10545">
    <property type="entry name" value="MADF_DNA_bdg"/>
    <property type="match status" value="1"/>
</dbReference>